<comment type="caution">
    <text evidence="1">The sequence shown here is derived from an EMBL/GenBank/DDBJ whole genome shotgun (WGS) entry which is preliminary data.</text>
</comment>
<organism evidence="1 2">
    <name type="scientific">Emericellopsis atlantica</name>
    <dbReference type="NCBI Taxonomy" id="2614577"/>
    <lineage>
        <taxon>Eukaryota</taxon>
        <taxon>Fungi</taxon>
        <taxon>Dikarya</taxon>
        <taxon>Ascomycota</taxon>
        <taxon>Pezizomycotina</taxon>
        <taxon>Sordariomycetes</taxon>
        <taxon>Hypocreomycetidae</taxon>
        <taxon>Hypocreales</taxon>
        <taxon>Bionectriaceae</taxon>
        <taxon>Emericellopsis</taxon>
    </lineage>
</organism>
<proteinExistence type="predicted"/>
<dbReference type="Proteomes" id="UP000887229">
    <property type="component" value="Unassembled WGS sequence"/>
</dbReference>
<accession>A0A9P7ZHW4</accession>
<evidence type="ECO:0000313" key="1">
    <source>
        <dbReference type="EMBL" id="KAG9252112.1"/>
    </source>
</evidence>
<dbReference type="RefSeq" id="XP_046116036.1">
    <property type="nucleotide sequence ID" value="XM_046262397.1"/>
</dbReference>
<protein>
    <submittedName>
        <fullName evidence="1">Uncharacterized protein</fullName>
    </submittedName>
</protein>
<dbReference type="EMBL" id="MU251264">
    <property type="protein sequence ID" value="KAG9252112.1"/>
    <property type="molecule type" value="Genomic_DNA"/>
</dbReference>
<sequence length="190" mass="21695">MSDLYKSLRPIIELSHVNVALSLSRRYSYRYVSQYLEPGQNHRSGWLREASGDTLFGGQDFWVRVLGLPERRACLGNFNVQMVRRNSPAAARHNESGGVFAWYGFWMLGSWFSLEDLRKSKVGGKELKKRLNWEVSWRTMPSLHMILYDTCIHAWNRDSAGVAAPIMPTGSDAQPLTLPLSEDGHSRHDL</sequence>
<reference evidence="1" key="1">
    <citation type="journal article" date="2021" name="IMA Fungus">
        <title>Genomic characterization of three marine fungi, including Emericellopsis atlantica sp. nov. with signatures of a generalist lifestyle and marine biomass degradation.</title>
        <authorList>
            <person name="Hagestad O.C."/>
            <person name="Hou L."/>
            <person name="Andersen J.H."/>
            <person name="Hansen E.H."/>
            <person name="Altermark B."/>
            <person name="Li C."/>
            <person name="Kuhnert E."/>
            <person name="Cox R.J."/>
            <person name="Crous P.W."/>
            <person name="Spatafora J.W."/>
            <person name="Lail K."/>
            <person name="Amirebrahimi M."/>
            <person name="Lipzen A."/>
            <person name="Pangilinan J."/>
            <person name="Andreopoulos W."/>
            <person name="Hayes R.D."/>
            <person name="Ng V."/>
            <person name="Grigoriev I.V."/>
            <person name="Jackson S.A."/>
            <person name="Sutton T.D.S."/>
            <person name="Dobson A.D.W."/>
            <person name="Rama T."/>
        </authorList>
    </citation>
    <scope>NUCLEOTIDE SEQUENCE</scope>
    <source>
        <strain evidence="1">TS7</strain>
    </source>
</reference>
<keyword evidence="2" id="KW-1185">Reference proteome</keyword>
<gene>
    <name evidence="1" type="ORF">F5Z01DRAFT_638750</name>
</gene>
<name>A0A9P7ZHW4_9HYPO</name>
<dbReference type="AlphaFoldDB" id="A0A9P7ZHW4"/>
<evidence type="ECO:0000313" key="2">
    <source>
        <dbReference type="Proteomes" id="UP000887229"/>
    </source>
</evidence>
<dbReference type="GeneID" id="70293300"/>